<dbReference type="PANTHER" id="PTHR45700:SF8">
    <property type="entry name" value="HECT-TYPE E3 UBIQUITIN TRANSFERASE"/>
    <property type="match status" value="1"/>
</dbReference>
<evidence type="ECO:0000313" key="8">
    <source>
        <dbReference type="EMBL" id="KAF2785778.1"/>
    </source>
</evidence>
<dbReference type="Pfam" id="PF00632">
    <property type="entry name" value="HECT"/>
    <property type="match status" value="2"/>
</dbReference>
<feature type="domain" description="HECT" evidence="7">
    <location>
        <begin position="903"/>
        <end position="1306"/>
    </location>
</feature>
<gene>
    <name evidence="8" type="ORF">K505DRAFT_380686</name>
</gene>
<feature type="region of interest" description="Disordered" evidence="6">
    <location>
        <begin position="547"/>
        <end position="583"/>
    </location>
</feature>
<dbReference type="InterPro" id="IPR035983">
    <property type="entry name" value="Hect_E3_ubiquitin_ligase"/>
</dbReference>
<feature type="active site" description="Glycyl thioester intermediate" evidence="5">
    <location>
        <position position="1274"/>
    </location>
</feature>
<feature type="region of interest" description="Disordered" evidence="6">
    <location>
        <begin position="354"/>
        <end position="386"/>
    </location>
</feature>
<evidence type="ECO:0000256" key="5">
    <source>
        <dbReference type="PROSITE-ProRule" id="PRU00104"/>
    </source>
</evidence>
<dbReference type="InterPro" id="IPR000569">
    <property type="entry name" value="HECT_dom"/>
</dbReference>
<comment type="catalytic activity">
    <reaction evidence="1">
        <text>S-ubiquitinyl-[E2 ubiquitin-conjugating enzyme]-L-cysteine + [acceptor protein]-L-lysine = [E2 ubiquitin-conjugating enzyme]-L-cysteine + N(6)-ubiquitinyl-[acceptor protein]-L-lysine.</text>
        <dbReference type="EC" id="2.3.2.26"/>
    </reaction>
</comment>
<feature type="compositionally biased region" description="Pro residues" evidence="6">
    <location>
        <begin position="1"/>
        <end position="12"/>
    </location>
</feature>
<dbReference type="EC" id="2.3.2.26" evidence="2"/>
<evidence type="ECO:0000259" key="7">
    <source>
        <dbReference type="PROSITE" id="PS50237"/>
    </source>
</evidence>
<accession>A0A6A6WPB9</accession>
<keyword evidence="9" id="KW-1185">Reference proteome</keyword>
<evidence type="ECO:0000256" key="6">
    <source>
        <dbReference type="SAM" id="MobiDB-lite"/>
    </source>
</evidence>
<dbReference type="InterPro" id="IPR032353">
    <property type="entry name" value="AZUL"/>
</dbReference>
<dbReference type="GO" id="GO:0000209">
    <property type="term" value="P:protein polyubiquitination"/>
    <property type="evidence" value="ECO:0007669"/>
    <property type="project" value="InterPro"/>
</dbReference>
<name>A0A6A6WPB9_9PLEO</name>
<sequence length="1306" mass="147110">MMAPSRGPPDPQHGPQHAPRIVSTPSSSSTATEPPRMRSRRRSRALERRLANVVDVQDAGRLMECSQIQRQIRFQHLVRCYLSQILYGCDTAYCTTPTCLSCNKRLVSRPFRAPTQLTARALAHFLASQDNPRNGLCPHQLRVDPDALEIEGATGIEARPEGPGAGFSVAQLPSQSPAQLYTHAYKRGSPAKRLDASNLPQDKHLDGEEKVLTSVKERVQARKDVKSLGQNLFDTVTIIYSYSKQIPSPLSVFASLRASRSLRQTGMGANTNRDSIVENALDRPVASPGAEFTGCANGNVVSPKVNGTGPPIEPAPPHSSRTPKQPPSPHSAHPTFDLSSNGQRVHKVRHNLADSASNGHSPLKAQGPTSLDGALEPSGPRNTIMRKKPDSLDVHIAPKMNPVVFAPPGPDREGHTKILKESSRPMLPVTAHLSCEIMDQLKEEVYQHRNEQSSDFNFVVDYDTNRRFCPTKPFVNRSMFFTLSDPETLLKSFRDSDNKAYENSPLPHLNSTRLTHAFRDWNRRNGALIFDSLWIAVEALFRPPPELEVQKSPRPKPSRKKASTNGSSGLPPTPEKPEPTSGRYLSDEEAAHIVMICIHALTSLVPVGWPHTWKQLRKFRSWGIILPDAPPHTDFSDGWVDPWLNIIDELEYEPAIRLADRLVRGIGARICFEQILATLGYREHHPCDLDHPVVDPHLMEILVKHLGEVERLAIASKTKMKTSLNYGEDPGWTVTATFMEWLRTIIIKKWDGNADVNRWSSVGAAITLLNKFHANRNLLNLRTHMFYMPYLNERLDPVHEPTEFLKRDYHPNSFHLFQCPCLFPPDYLVAYFRTINFTRMFEHYERTERAVQLQRELDPFLREPYWWQIRARLKVTFSDYLVLDVKRDSALEDTLNQLWGQERRLFLKPLKVKMGMQEGEVGLDQGGVTSEFFRVVLNEAFKPDNGMFTVDPTTRMTWFQPASLEPDWKFEMLGILFSLAVYNGITLPVTFPLALYHGLLSPNHPCLGPSYPNKTDFIRDGWPTLAKSFDELLAWSDGDVADVFMRTYSFSFEAFGRMFDVDMQAFDKPPSGEPVPWPADYEGKFGIPELGPFGPIWAPYTHHPDLSSPAWERPHATPATEGPSDPDPDSPEESPMVTNANRDQFVPDYIFWLTFKSVASQLLAFRSGFRSCLAAKSLYLFDPITLKSLVEGTQEISISALKPATRYEEGYSATHPTILDFWSVVEEYGQDDRRKLLEFVTASERVPVTGFESMNFVIVRNGSDSEMLPTSSTCFGKLMLPEYAGRCKLKGKLDLAIQNSKGFGIV</sequence>
<dbReference type="Gene3D" id="3.90.1750.10">
    <property type="entry name" value="Hect, E3 ligase catalytic domains"/>
    <property type="match status" value="2"/>
</dbReference>
<evidence type="ECO:0000256" key="4">
    <source>
        <dbReference type="ARBA" id="ARBA00022786"/>
    </source>
</evidence>
<keyword evidence="4 5" id="KW-0833">Ubl conjugation pathway</keyword>
<evidence type="ECO:0000256" key="2">
    <source>
        <dbReference type="ARBA" id="ARBA00012485"/>
    </source>
</evidence>
<keyword evidence="3" id="KW-0808">Transferase</keyword>
<dbReference type="Gene3D" id="3.30.2160.10">
    <property type="entry name" value="Hect, E3 ligase catalytic domain"/>
    <property type="match status" value="2"/>
</dbReference>
<feature type="region of interest" description="Disordered" evidence="6">
    <location>
        <begin position="1"/>
        <end position="45"/>
    </location>
</feature>
<dbReference type="Pfam" id="PF16558">
    <property type="entry name" value="AZUL"/>
    <property type="match status" value="1"/>
</dbReference>
<dbReference type="Gene3D" id="3.30.2410.10">
    <property type="entry name" value="Hect, E3 ligase catalytic domain"/>
    <property type="match status" value="1"/>
</dbReference>
<feature type="compositionally biased region" description="Basic residues" evidence="6">
    <location>
        <begin position="553"/>
        <end position="562"/>
    </location>
</feature>
<dbReference type="OrthoDB" id="5981550at2759"/>
<dbReference type="Gene3D" id="6.10.130.10">
    <property type="entry name" value="Ubiquitin-protein ligase E3A, N-terminal zinc-binding domain (AZUL)"/>
    <property type="match status" value="1"/>
</dbReference>
<protein>
    <recommendedName>
        <fullName evidence="2">HECT-type E3 ubiquitin transferase</fullName>
        <ecNumber evidence="2">2.3.2.26</ecNumber>
    </recommendedName>
</protein>
<dbReference type="SMART" id="SM00119">
    <property type="entry name" value="HECTc"/>
    <property type="match status" value="1"/>
</dbReference>
<dbReference type="InterPro" id="IPR042556">
    <property type="entry name" value="AZUL_sf"/>
</dbReference>
<proteinExistence type="predicted"/>
<dbReference type="FunFam" id="3.30.2410.10:FF:000003">
    <property type="entry name" value="probable E3 ubiquitin-protein ligase HERC4 isoform X1"/>
    <property type="match status" value="1"/>
</dbReference>
<dbReference type="EMBL" id="MU002680">
    <property type="protein sequence ID" value="KAF2785778.1"/>
    <property type="molecule type" value="Genomic_DNA"/>
</dbReference>
<dbReference type="GO" id="GO:0061630">
    <property type="term" value="F:ubiquitin protein ligase activity"/>
    <property type="evidence" value="ECO:0007669"/>
    <property type="project" value="UniProtKB-EC"/>
</dbReference>
<dbReference type="SUPFAM" id="SSF56204">
    <property type="entry name" value="Hect, E3 ligase catalytic domain"/>
    <property type="match status" value="1"/>
</dbReference>
<dbReference type="Proteomes" id="UP000799757">
    <property type="component" value="Unassembled WGS sequence"/>
</dbReference>
<dbReference type="PANTHER" id="PTHR45700">
    <property type="entry name" value="UBIQUITIN-PROTEIN LIGASE E3C"/>
    <property type="match status" value="1"/>
</dbReference>
<dbReference type="PROSITE" id="PS50237">
    <property type="entry name" value="HECT"/>
    <property type="match status" value="1"/>
</dbReference>
<dbReference type="InterPro" id="IPR044611">
    <property type="entry name" value="E3A/B/C-like"/>
</dbReference>
<organism evidence="8 9">
    <name type="scientific">Melanomma pulvis-pyrius CBS 109.77</name>
    <dbReference type="NCBI Taxonomy" id="1314802"/>
    <lineage>
        <taxon>Eukaryota</taxon>
        <taxon>Fungi</taxon>
        <taxon>Dikarya</taxon>
        <taxon>Ascomycota</taxon>
        <taxon>Pezizomycotina</taxon>
        <taxon>Dothideomycetes</taxon>
        <taxon>Pleosporomycetidae</taxon>
        <taxon>Pleosporales</taxon>
        <taxon>Melanommataceae</taxon>
        <taxon>Melanomma</taxon>
    </lineage>
</organism>
<reference evidence="8" key="1">
    <citation type="journal article" date="2020" name="Stud. Mycol.">
        <title>101 Dothideomycetes genomes: a test case for predicting lifestyles and emergence of pathogens.</title>
        <authorList>
            <person name="Haridas S."/>
            <person name="Albert R."/>
            <person name="Binder M."/>
            <person name="Bloem J."/>
            <person name="Labutti K."/>
            <person name="Salamov A."/>
            <person name="Andreopoulos B."/>
            <person name="Baker S."/>
            <person name="Barry K."/>
            <person name="Bills G."/>
            <person name="Bluhm B."/>
            <person name="Cannon C."/>
            <person name="Castanera R."/>
            <person name="Culley D."/>
            <person name="Daum C."/>
            <person name="Ezra D."/>
            <person name="Gonzalez J."/>
            <person name="Henrissat B."/>
            <person name="Kuo A."/>
            <person name="Liang C."/>
            <person name="Lipzen A."/>
            <person name="Lutzoni F."/>
            <person name="Magnuson J."/>
            <person name="Mondo S."/>
            <person name="Nolan M."/>
            <person name="Ohm R."/>
            <person name="Pangilinan J."/>
            <person name="Park H.-J."/>
            <person name="Ramirez L."/>
            <person name="Alfaro M."/>
            <person name="Sun H."/>
            <person name="Tritt A."/>
            <person name="Yoshinaga Y."/>
            <person name="Zwiers L.-H."/>
            <person name="Turgeon B."/>
            <person name="Goodwin S."/>
            <person name="Spatafora J."/>
            <person name="Crous P."/>
            <person name="Grigoriev I."/>
        </authorList>
    </citation>
    <scope>NUCLEOTIDE SEQUENCE</scope>
    <source>
        <strain evidence="8">CBS 109.77</strain>
    </source>
</reference>
<feature type="compositionally biased region" description="Low complexity" evidence="6">
    <location>
        <begin position="23"/>
        <end position="34"/>
    </location>
</feature>
<evidence type="ECO:0000256" key="3">
    <source>
        <dbReference type="ARBA" id="ARBA00022679"/>
    </source>
</evidence>
<feature type="region of interest" description="Disordered" evidence="6">
    <location>
        <begin position="294"/>
        <end position="339"/>
    </location>
</feature>
<evidence type="ECO:0000256" key="1">
    <source>
        <dbReference type="ARBA" id="ARBA00000885"/>
    </source>
</evidence>
<feature type="region of interest" description="Disordered" evidence="6">
    <location>
        <begin position="1108"/>
        <end position="1138"/>
    </location>
</feature>
<evidence type="ECO:0000313" key="9">
    <source>
        <dbReference type="Proteomes" id="UP000799757"/>
    </source>
</evidence>